<keyword evidence="3" id="KW-1185">Reference proteome</keyword>
<name>A0ABP7NDL5_9MICO</name>
<protein>
    <recommendedName>
        <fullName evidence="4">DUF4184 family protein</fullName>
    </recommendedName>
</protein>
<dbReference type="Pfam" id="PF13803">
    <property type="entry name" value="DUF4184"/>
    <property type="match status" value="1"/>
</dbReference>
<organism evidence="2 3">
    <name type="scientific">Microbacterium soli</name>
    <dbReference type="NCBI Taxonomy" id="446075"/>
    <lineage>
        <taxon>Bacteria</taxon>
        <taxon>Bacillati</taxon>
        <taxon>Actinomycetota</taxon>
        <taxon>Actinomycetes</taxon>
        <taxon>Micrococcales</taxon>
        <taxon>Microbacteriaceae</taxon>
        <taxon>Microbacterium</taxon>
    </lineage>
</organism>
<dbReference type="Proteomes" id="UP001501591">
    <property type="component" value="Unassembled WGS sequence"/>
</dbReference>
<feature type="transmembrane region" description="Helical" evidence="1">
    <location>
        <begin position="235"/>
        <end position="261"/>
    </location>
</feature>
<dbReference type="RefSeq" id="WP_344819657.1">
    <property type="nucleotide sequence ID" value="NZ_BAABCP010000001.1"/>
</dbReference>
<accession>A0ABP7NDL5</accession>
<keyword evidence="1" id="KW-0472">Membrane</keyword>
<feature type="transmembrane region" description="Helical" evidence="1">
    <location>
        <begin position="163"/>
        <end position="184"/>
    </location>
</feature>
<dbReference type="InterPro" id="IPR025238">
    <property type="entry name" value="DUF4184"/>
</dbReference>
<comment type="caution">
    <text evidence="2">The sequence shown here is derived from an EMBL/GenBank/DDBJ whole genome shotgun (WGS) entry which is preliminary data.</text>
</comment>
<gene>
    <name evidence="2" type="ORF">GCM10022383_22300</name>
</gene>
<feature type="transmembrane region" description="Helical" evidence="1">
    <location>
        <begin position="204"/>
        <end position="223"/>
    </location>
</feature>
<evidence type="ECO:0000313" key="2">
    <source>
        <dbReference type="EMBL" id="GAA3943943.1"/>
    </source>
</evidence>
<feature type="transmembrane region" description="Helical" evidence="1">
    <location>
        <begin position="46"/>
        <end position="67"/>
    </location>
</feature>
<evidence type="ECO:0000313" key="3">
    <source>
        <dbReference type="Proteomes" id="UP001501591"/>
    </source>
</evidence>
<evidence type="ECO:0008006" key="4">
    <source>
        <dbReference type="Google" id="ProtNLM"/>
    </source>
</evidence>
<keyword evidence="1" id="KW-1133">Transmembrane helix</keyword>
<feature type="transmembrane region" description="Helical" evidence="1">
    <location>
        <begin position="113"/>
        <end position="134"/>
    </location>
</feature>
<reference evidence="3" key="1">
    <citation type="journal article" date="2019" name="Int. J. Syst. Evol. Microbiol.">
        <title>The Global Catalogue of Microorganisms (GCM) 10K type strain sequencing project: providing services to taxonomists for standard genome sequencing and annotation.</title>
        <authorList>
            <consortium name="The Broad Institute Genomics Platform"/>
            <consortium name="The Broad Institute Genome Sequencing Center for Infectious Disease"/>
            <person name="Wu L."/>
            <person name="Ma J."/>
        </authorList>
    </citation>
    <scope>NUCLEOTIDE SEQUENCE [LARGE SCALE GENOMIC DNA]</scope>
    <source>
        <strain evidence="3">JCM 17024</strain>
    </source>
</reference>
<keyword evidence="1" id="KW-0812">Transmembrane</keyword>
<sequence>MPFTASHALVALPFVRTPLVPAAIAIGAMTPDLPLFTHGIGASYGFTHSASNTVWTALIALGLLVVWRTALRPALVLLAPDAVAARLPGSWRRTGLAAVAELFAPRGTGPVRVALAGLLLAVSLLLGVLSHIVWDLFTHEGRWAVAAIPLLEADWGPMPGYKWLQHGSSAIGLLIIAVYALLWLRGRSAERAVRTLPAWLRWSWYSTLPVALITGWCVGLVVHGPPGQELTVQQLAYRTLPAACGVWGAASLVLCIAVVAATGRHRA</sequence>
<evidence type="ECO:0000256" key="1">
    <source>
        <dbReference type="SAM" id="Phobius"/>
    </source>
</evidence>
<proteinExistence type="predicted"/>
<dbReference type="EMBL" id="BAABCP010000001">
    <property type="protein sequence ID" value="GAA3943943.1"/>
    <property type="molecule type" value="Genomic_DNA"/>
</dbReference>